<organism evidence="2 3">
    <name type="scientific">Pieris brassicae</name>
    <name type="common">White butterfly</name>
    <name type="synonym">Large white butterfly</name>
    <dbReference type="NCBI Taxonomy" id="7116"/>
    <lineage>
        <taxon>Eukaryota</taxon>
        <taxon>Metazoa</taxon>
        <taxon>Ecdysozoa</taxon>
        <taxon>Arthropoda</taxon>
        <taxon>Hexapoda</taxon>
        <taxon>Insecta</taxon>
        <taxon>Pterygota</taxon>
        <taxon>Neoptera</taxon>
        <taxon>Endopterygota</taxon>
        <taxon>Lepidoptera</taxon>
        <taxon>Glossata</taxon>
        <taxon>Ditrysia</taxon>
        <taxon>Papilionoidea</taxon>
        <taxon>Pieridae</taxon>
        <taxon>Pierinae</taxon>
        <taxon>Pieris</taxon>
    </lineage>
</organism>
<evidence type="ECO:0000256" key="1">
    <source>
        <dbReference type="SAM" id="MobiDB-lite"/>
    </source>
</evidence>
<feature type="compositionally biased region" description="Polar residues" evidence="1">
    <location>
        <begin position="34"/>
        <end position="61"/>
    </location>
</feature>
<name>A0A9P0TXA7_PIEBR</name>
<evidence type="ECO:0000313" key="3">
    <source>
        <dbReference type="Proteomes" id="UP001152562"/>
    </source>
</evidence>
<proteinExistence type="predicted"/>
<sequence>MRRRDSMHSPGSGRSLITTRTSQQQRRMHGKSNLPRSYSSPASEGEQDQQNKYVRSFSSPEQKSKETHESLCQPKFYSSRSEIDSDQEKTFEQLDDSFLDIDADIEETFRQFERGSDVEEPKRVVTTLLPGNGLQKVKIKPIHRKQIPETSVATNSLKNTPKERAKGIARFHFRPLIVRIPSQVTPIEATPATLVELQNSPPLESEVAEIEREMADAEFLLNKGANIALQESDTDTSWPEKLYVKGGKLKARRLPQIKIWVYYLIRGWVSTFGTRQPH</sequence>
<gene>
    <name evidence="2" type="ORF">PIBRA_LOCUS13046</name>
</gene>
<feature type="compositionally biased region" description="Polar residues" evidence="1">
    <location>
        <begin position="15"/>
        <end position="25"/>
    </location>
</feature>
<dbReference type="AlphaFoldDB" id="A0A9P0TXA7"/>
<comment type="caution">
    <text evidence="2">The sequence shown here is derived from an EMBL/GenBank/DDBJ whole genome shotgun (WGS) entry which is preliminary data.</text>
</comment>
<feature type="region of interest" description="Disordered" evidence="1">
    <location>
        <begin position="1"/>
        <end position="89"/>
    </location>
</feature>
<reference evidence="2" key="1">
    <citation type="submission" date="2022-05" db="EMBL/GenBank/DDBJ databases">
        <authorList>
            <person name="Okamura Y."/>
        </authorList>
    </citation>
    <scope>NUCLEOTIDE SEQUENCE</scope>
</reference>
<accession>A0A9P0TXA7</accession>
<protein>
    <submittedName>
        <fullName evidence="2">Uncharacterized protein</fullName>
    </submittedName>
</protein>
<evidence type="ECO:0000313" key="2">
    <source>
        <dbReference type="EMBL" id="CAH4037359.1"/>
    </source>
</evidence>
<keyword evidence="3" id="KW-1185">Reference proteome</keyword>
<dbReference type="EMBL" id="CALOZG010000085">
    <property type="protein sequence ID" value="CAH4037359.1"/>
    <property type="molecule type" value="Genomic_DNA"/>
</dbReference>
<dbReference type="Proteomes" id="UP001152562">
    <property type="component" value="Unassembled WGS sequence"/>
</dbReference>